<reference evidence="2 3" key="1">
    <citation type="submission" date="2017-06" db="EMBL/GenBank/DDBJ databases">
        <authorList>
            <person name="Kim H.J."/>
            <person name="Triplett B.A."/>
        </authorList>
    </citation>
    <scope>NUCLEOTIDE SEQUENCE [LARGE SCALE GENOMIC DNA]</scope>
    <source>
        <strain evidence="2 3">594</strain>
    </source>
</reference>
<dbReference type="RefSeq" id="WP_088497173.1">
    <property type="nucleotide sequence ID" value="NZ_JAJNEH010000041.1"/>
</dbReference>
<evidence type="ECO:0000313" key="2">
    <source>
        <dbReference type="EMBL" id="OWQ73656.1"/>
    </source>
</evidence>
<dbReference type="Pfam" id="PF04940">
    <property type="entry name" value="BLUF"/>
    <property type="match status" value="1"/>
</dbReference>
<evidence type="ECO:0000313" key="3">
    <source>
        <dbReference type="Proteomes" id="UP000197090"/>
    </source>
</evidence>
<comment type="caution">
    <text evidence="2">The sequence shown here is derived from an EMBL/GenBank/DDBJ whole genome shotgun (WGS) entry which is preliminary data.</text>
</comment>
<sequence length="132" mass="14513">MPLRAIAYASEAIPGLSMDHVDDLGRAAAGFNFEAGVTGVLLYDGLRFLQYIEGPEDSINVVYSRILSARSHRELIELGRGRVSGRFFPDWSMRLLWVEASEIRSVARGNWDGLSRGGALRQLSLVVAPHLG</sequence>
<dbReference type="PROSITE" id="PS50925">
    <property type="entry name" value="BLUF"/>
    <property type="match status" value="1"/>
</dbReference>
<accession>A0A246I594</accession>
<name>A0A246I594_STEMA</name>
<dbReference type="AlphaFoldDB" id="A0A246I594"/>
<dbReference type="InterPro" id="IPR007024">
    <property type="entry name" value="BLUF_domain"/>
</dbReference>
<dbReference type="Gene3D" id="3.30.70.100">
    <property type="match status" value="1"/>
</dbReference>
<dbReference type="GO" id="GO:0009882">
    <property type="term" value="F:blue light photoreceptor activity"/>
    <property type="evidence" value="ECO:0007669"/>
    <property type="project" value="InterPro"/>
</dbReference>
<feature type="domain" description="BLUF" evidence="1">
    <location>
        <begin position="3"/>
        <end position="94"/>
    </location>
</feature>
<dbReference type="SUPFAM" id="SSF54975">
    <property type="entry name" value="Acylphosphatase/BLUF domain-like"/>
    <property type="match status" value="1"/>
</dbReference>
<dbReference type="InterPro" id="IPR036046">
    <property type="entry name" value="Acylphosphatase-like_dom_sf"/>
</dbReference>
<organism evidence="2 3">
    <name type="scientific">Stenotrophomonas maltophilia</name>
    <name type="common">Pseudomonas maltophilia</name>
    <name type="synonym">Xanthomonas maltophilia</name>
    <dbReference type="NCBI Taxonomy" id="40324"/>
    <lineage>
        <taxon>Bacteria</taxon>
        <taxon>Pseudomonadati</taxon>
        <taxon>Pseudomonadota</taxon>
        <taxon>Gammaproteobacteria</taxon>
        <taxon>Lysobacterales</taxon>
        <taxon>Lysobacteraceae</taxon>
        <taxon>Stenotrophomonas</taxon>
        <taxon>Stenotrophomonas maltophilia group</taxon>
    </lineage>
</organism>
<dbReference type="Proteomes" id="UP000197090">
    <property type="component" value="Unassembled WGS sequence"/>
</dbReference>
<dbReference type="SMART" id="SM01034">
    <property type="entry name" value="BLUF"/>
    <property type="match status" value="1"/>
</dbReference>
<proteinExistence type="predicted"/>
<gene>
    <name evidence="2" type="ORF">CEE63_12065</name>
</gene>
<dbReference type="EMBL" id="NIVX01000077">
    <property type="protein sequence ID" value="OWQ73656.1"/>
    <property type="molecule type" value="Genomic_DNA"/>
</dbReference>
<protein>
    <submittedName>
        <fullName evidence="2">Blue light sensor protein</fullName>
    </submittedName>
</protein>
<evidence type="ECO:0000259" key="1">
    <source>
        <dbReference type="PROSITE" id="PS50925"/>
    </source>
</evidence>
<dbReference type="GO" id="GO:0071949">
    <property type="term" value="F:FAD binding"/>
    <property type="evidence" value="ECO:0007669"/>
    <property type="project" value="InterPro"/>
</dbReference>